<keyword evidence="6" id="KW-0393">Immunoglobulin domain</keyword>
<evidence type="ECO:0000256" key="2">
    <source>
        <dbReference type="ARBA" id="ARBA00022729"/>
    </source>
</evidence>
<keyword evidence="2 7" id="KW-0732">Signal</keyword>
<dbReference type="RefSeq" id="XP_041429537.1">
    <property type="nucleotide sequence ID" value="XM_041573603.1"/>
</dbReference>
<dbReference type="GO" id="GO:0050852">
    <property type="term" value="P:T cell receptor signaling pathway"/>
    <property type="evidence" value="ECO:0000318"/>
    <property type="project" value="GO_Central"/>
</dbReference>
<dbReference type="Proteomes" id="UP000186698">
    <property type="component" value="Chromosome 8L"/>
</dbReference>
<accession>A0A8J1LJ43</accession>
<dbReference type="InterPro" id="IPR013106">
    <property type="entry name" value="Ig_V-set"/>
</dbReference>
<dbReference type="OrthoDB" id="9049620at2759"/>
<dbReference type="SUPFAM" id="SSF48726">
    <property type="entry name" value="Immunoglobulin"/>
    <property type="match status" value="1"/>
</dbReference>
<evidence type="ECO:0000313" key="9">
    <source>
        <dbReference type="Proteomes" id="UP000186698"/>
    </source>
</evidence>
<dbReference type="InterPro" id="IPR036179">
    <property type="entry name" value="Ig-like_dom_sf"/>
</dbReference>
<dbReference type="Pfam" id="PF07686">
    <property type="entry name" value="V-set"/>
    <property type="match status" value="1"/>
</dbReference>
<dbReference type="SMART" id="SM00409">
    <property type="entry name" value="IG"/>
    <property type="match status" value="1"/>
</dbReference>
<proteinExistence type="predicted"/>
<dbReference type="AlphaFoldDB" id="A0A8J1LJ43"/>
<evidence type="ECO:0000256" key="5">
    <source>
        <dbReference type="ARBA" id="ARBA00023180"/>
    </source>
</evidence>
<dbReference type="GeneID" id="121397214"/>
<dbReference type="FunFam" id="2.60.40.10:FF:000142">
    <property type="entry name" value="V-set domain-containing T-cell activation inhibitor 1"/>
    <property type="match status" value="1"/>
</dbReference>
<evidence type="ECO:0000313" key="10">
    <source>
        <dbReference type="RefSeq" id="XP_041429537.1"/>
    </source>
</evidence>
<evidence type="ECO:0000256" key="7">
    <source>
        <dbReference type="SAM" id="SignalP"/>
    </source>
</evidence>
<feature type="signal peptide" evidence="7">
    <location>
        <begin position="1"/>
        <end position="25"/>
    </location>
</feature>
<keyword evidence="5" id="KW-0325">Glycoprotein</keyword>
<keyword evidence="4" id="KW-1015">Disulfide bond</keyword>
<dbReference type="PROSITE" id="PS50835">
    <property type="entry name" value="IG_LIKE"/>
    <property type="match status" value="1"/>
</dbReference>
<evidence type="ECO:0000256" key="3">
    <source>
        <dbReference type="ARBA" id="ARBA00023136"/>
    </source>
</evidence>
<evidence type="ECO:0000256" key="6">
    <source>
        <dbReference type="ARBA" id="ARBA00023319"/>
    </source>
</evidence>
<name>A0A8J1LJ43_XENLA</name>
<dbReference type="Gene3D" id="2.60.40.10">
    <property type="entry name" value="Immunoglobulins"/>
    <property type="match status" value="1"/>
</dbReference>
<sequence>MLSPITHRPLFQLIIIVLQFGSSNVHNSGDLEGFQADGHNVRFMVSSVSPVSAPFSSDATLHCSLVPEMNAEKMLIVWFRNIYPPYVHMYNRGEEDKLKQMEQFAHRTKLLKQNITRGAVALLIQNVTFEDCGAYYCYFESDDHHGRGTVELNVTEIKKSSPETRSRGRILIGHSSSNNLIPGLHIYIIAIIFLL</sequence>
<dbReference type="InterPro" id="IPR013783">
    <property type="entry name" value="Ig-like_fold"/>
</dbReference>
<evidence type="ECO:0000259" key="8">
    <source>
        <dbReference type="PROSITE" id="PS50835"/>
    </source>
</evidence>
<dbReference type="PANTHER" id="PTHR24100:SF144">
    <property type="entry name" value="SELECTION AND UPKEEP OF INTRAEPITHELIAL T-CELLS PROTEIN 2 ISOFORM X1"/>
    <property type="match status" value="1"/>
</dbReference>
<dbReference type="GO" id="GO:1903037">
    <property type="term" value="P:regulation of leukocyte cell-cell adhesion"/>
    <property type="evidence" value="ECO:0007669"/>
    <property type="project" value="UniProtKB-ARBA"/>
</dbReference>
<evidence type="ECO:0000256" key="4">
    <source>
        <dbReference type="ARBA" id="ARBA00023157"/>
    </source>
</evidence>
<reference evidence="10" key="1">
    <citation type="submission" date="2025-08" db="UniProtKB">
        <authorList>
            <consortium name="RefSeq"/>
        </authorList>
    </citation>
    <scope>IDENTIFICATION</scope>
    <source>
        <strain evidence="10">J_2021</strain>
        <tissue evidence="10">Erythrocytes</tissue>
    </source>
</reference>
<dbReference type="KEGG" id="xla:121397214"/>
<dbReference type="InterPro" id="IPR003599">
    <property type="entry name" value="Ig_sub"/>
</dbReference>
<organism evidence="9 10">
    <name type="scientific">Xenopus laevis</name>
    <name type="common">African clawed frog</name>
    <dbReference type="NCBI Taxonomy" id="8355"/>
    <lineage>
        <taxon>Eukaryota</taxon>
        <taxon>Metazoa</taxon>
        <taxon>Chordata</taxon>
        <taxon>Craniata</taxon>
        <taxon>Vertebrata</taxon>
        <taxon>Euteleostomi</taxon>
        <taxon>Amphibia</taxon>
        <taxon>Batrachia</taxon>
        <taxon>Anura</taxon>
        <taxon>Pipoidea</taxon>
        <taxon>Pipidae</taxon>
        <taxon>Xenopodinae</taxon>
        <taxon>Xenopus</taxon>
        <taxon>Xenopus</taxon>
    </lineage>
</organism>
<dbReference type="GO" id="GO:0009897">
    <property type="term" value="C:external side of plasma membrane"/>
    <property type="evidence" value="ECO:0000318"/>
    <property type="project" value="GO_Central"/>
</dbReference>
<keyword evidence="9" id="KW-1185">Reference proteome</keyword>
<feature type="domain" description="Ig-like" evidence="8">
    <location>
        <begin position="56"/>
        <end position="155"/>
    </location>
</feature>
<keyword evidence="3" id="KW-0472">Membrane</keyword>
<dbReference type="GO" id="GO:0005102">
    <property type="term" value="F:signaling receptor binding"/>
    <property type="evidence" value="ECO:0000318"/>
    <property type="project" value="GO_Central"/>
</dbReference>
<dbReference type="InterPro" id="IPR007110">
    <property type="entry name" value="Ig-like_dom"/>
</dbReference>
<feature type="chain" id="PRO_5035292369" evidence="7">
    <location>
        <begin position="26"/>
        <end position="195"/>
    </location>
</feature>
<dbReference type="GO" id="GO:0001817">
    <property type="term" value="P:regulation of cytokine production"/>
    <property type="evidence" value="ECO:0000318"/>
    <property type="project" value="GO_Central"/>
</dbReference>
<dbReference type="PANTHER" id="PTHR24100">
    <property type="entry name" value="BUTYROPHILIN"/>
    <property type="match status" value="1"/>
</dbReference>
<dbReference type="InterPro" id="IPR050504">
    <property type="entry name" value="IgSF_BTN/MOG"/>
</dbReference>
<evidence type="ECO:0000256" key="1">
    <source>
        <dbReference type="ARBA" id="ARBA00004370"/>
    </source>
</evidence>
<protein>
    <submittedName>
        <fullName evidence="10">Butyrophilin subfamily 2 member A1-like</fullName>
    </submittedName>
</protein>
<dbReference type="GO" id="GO:0050863">
    <property type="term" value="P:regulation of T cell activation"/>
    <property type="evidence" value="ECO:0007669"/>
    <property type="project" value="UniProtKB-ARBA"/>
</dbReference>
<gene>
    <name evidence="10" type="primary">LOC121397214</name>
</gene>
<comment type="subcellular location">
    <subcellularLocation>
        <location evidence="1">Membrane</location>
    </subcellularLocation>
</comment>